<evidence type="ECO:0008006" key="3">
    <source>
        <dbReference type="Google" id="ProtNLM"/>
    </source>
</evidence>
<dbReference type="Proteomes" id="UP001589683">
    <property type="component" value="Unassembled WGS sequence"/>
</dbReference>
<dbReference type="RefSeq" id="WP_213890700.1">
    <property type="nucleotide sequence ID" value="NZ_JAGFNU010000013.1"/>
</dbReference>
<keyword evidence="2" id="KW-1185">Reference proteome</keyword>
<evidence type="ECO:0000313" key="2">
    <source>
        <dbReference type="Proteomes" id="UP001589683"/>
    </source>
</evidence>
<name>A0ABV5JER2_9RHOB</name>
<organism evidence="1 2">
    <name type="scientific">Pseudohalocynthiibacter aestuariivivens</name>
    <dbReference type="NCBI Taxonomy" id="1591409"/>
    <lineage>
        <taxon>Bacteria</taxon>
        <taxon>Pseudomonadati</taxon>
        <taxon>Pseudomonadota</taxon>
        <taxon>Alphaproteobacteria</taxon>
        <taxon>Rhodobacterales</taxon>
        <taxon>Paracoccaceae</taxon>
        <taxon>Pseudohalocynthiibacter</taxon>
    </lineage>
</organism>
<evidence type="ECO:0000313" key="1">
    <source>
        <dbReference type="EMBL" id="MFB9231951.1"/>
    </source>
</evidence>
<sequence length="61" mass="6869">MLEQLREGTIVVIRAFDEVPEHLFEIQTVQEDCVTGIAVTGPLAGSYGEPEFSMIVRVYQR</sequence>
<comment type="caution">
    <text evidence="1">The sequence shown here is derived from an EMBL/GenBank/DDBJ whole genome shotgun (WGS) entry which is preliminary data.</text>
</comment>
<protein>
    <recommendedName>
        <fullName evidence="3">DUF4926 domain-containing protein</fullName>
    </recommendedName>
</protein>
<accession>A0ABV5JER2</accession>
<reference evidence="1 2" key="1">
    <citation type="submission" date="2024-09" db="EMBL/GenBank/DDBJ databases">
        <authorList>
            <person name="Sun Q."/>
            <person name="Mori K."/>
        </authorList>
    </citation>
    <scope>NUCLEOTIDE SEQUENCE [LARGE SCALE GENOMIC DNA]</scope>
    <source>
        <strain evidence="1 2">CECT 8726</strain>
    </source>
</reference>
<proteinExistence type="predicted"/>
<dbReference type="EMBL" id="JBHMEA010000034">
    <property type="protein sequence ID" value="MFB9231951.1"/>
    <property type="molecule type" value="Genomic_DNA"/>
</dbReference>
<gene>
    <name evidence="1" type="ORF">ACFFUT_09155</name>
</gene>